<evidence type="ECO:0008006" key="3">
    <source>
        <dbReference type="Google" id="ProtNLM"/>
    </source>
</evidence>
<proteinExistence type="predicted"/>
<dbReference type="EMBL" id="NFKL01000007">
    <property type="protein sequence ID" value="OUP59057.1"/>
    <property type="molecule type" value="Genomic_DNA"/>
</dbReference>
<dbReference type="AlphaFoldDB" id="A0A1Y4LQY1"/>
<name>A0A1Y4LQY1_9FIRM</name>
<comment type="caution">
    <text evidence="1">The sequence shown here is derived from an EMBL/GenBank/DDBJ whole genome shotgun (WGS) entry which is preliminary data.</text>
</comment>
<accession>A0A1Y4LQY1</accession>
<reference evidence="2" key="1">
    <citation type="submission" date="2017-04" db="EMBL/GenBank/DDBJ databases">
        <title>Function of individual gut microbiota members based on whole genome sequencing of pure cultures obtained from chicken caecum.</title>
        <authorList>
            <person name="Medvecky M."/>
            <person name="Cejkova D."/>
            <person name="Polansky O."/>
            <person name="Karasova D."/>
            <person name="Kubasova T."/>
            <person name="Cizek A."/>
            <person name="Rychlik I."/>
        </authorList>
    </citation>
    <scope>NUCLEOTIDE SEQUENCE [LARGE SCALE GENOMIC DNA]</scope>
    <source>
        <strain evidence="2">An179</strain>
    </source>
</reference>
<evidence type="ECO:0000313" key="2">
    <source>
        <dbReference type="Proteomes" id="UP000195326"/>
    </source>
</evidence>
<evidence type="ECO:0000313" key="1">
    <source>
        <dbReference type="EMBL" id="OUP59057.1"/>
    </source>
</evidence>
<organism evidence="1 2">
    <name type="scientific">Butyricicoccus pullicaecorum</name>
    <dbReference type="NCBI Taxonomy" id="501571"/>
    <lineage>
        <taxon>Bacteria</taxon>
        <taxon>Bacillati</taxon>
        <taxon>Bacillota</taxon>
        <taxon>Clostridia</taxon>
        <taxon>Eubacteriales</taxon>
        <taxon>Butyricicoccaceae</taxon>
        <taxon>Butyricicoccus</taxon>
    </lineage>
</organism>
<gene>
    <name evidence="1" type="ORF">B5F15_06205</name>
</gene>
<protein>
    <recommendedName>
        <fullName evidence="3">HNH endonuclease</fullName>
    </recommendedName>
</protein>
<sequence>MTVRYNGDFLGVKCDACGRIFWTNYQGQSFPQHIRDAKENGWIHKKLGDRWKDFCPDCHEYELQKRRETYFKREDDK</sequence>
<dbReference type="Proteomes" id="UP000195326">
    <property type="component" value="Unassembled WGS sequence"/>
</dbReference>